<dbReference type="AlphaFoldDB" id="A0A7L2TJD9"/>
<keyword evidence="2" id="KW-0812">Transmembrane</keyword>
<reference evidence="3 4" key="1">
    <citation type="submission" date="2019-09" db="EMBL/GenBank/DDBJ databases">
        <title>Bird 10,000 Genomes (B10K) Project - Family phase.</title>
        <authorList>
            <person name="Zhang G."/>
        </authorList>
    </citation>
    <scope>NUCLEOTIDE SEQUENCE [LARGE SCALE GENOMIC DNA]</scope>
    <source>
        <strain evidence="3">B10K-DU-002-71</strain>
        <tissue evidence="3">Muscle</tissue>
    </source>
</reference>
<feature type="transmembrane region" description="Helical" evidence="2">
    <location>
        <begin position="123"/>
        <end position="143"/>
    </location>
</feature>
<dbReference type="OrthoDB" id="61116at2759"/>
<dbReference type="PANTHER" id="PTHR12829">
    <property type="entry name" value="N6-ADENOSINE-METHYLTRANSFERASE"/>
    <property type="match status" value="1"/>
</dbReference>
<comment type="similarity">
    <text evidence="1">Belongs to the MT-A70-like family.</text>
</comment>
<gene>
    <name evidence="3" type="primary">Mettl4</name>
    <name evidence="3" type="ORF">POSRUF_R06596</name>
</gene>
<dbReference type="PROSITE" id="PS00092">
    <property type="entry name" value="N6_MTASE"/>
    <property type="match status" value="1"/>
</dbReference>
<keyword evidence="2" id="KW-0472">Membrane</keyword>
<feature type="non-terminal residue" evidence="3">
    <location>
        <position position="440"/>
    </location>
</feature>
<organism evidence="3 4">
    <name type="scientific">Pomatostomus ruficeps</name>
    <name type="common">Chestnut-crowned babbler</name>
    <dbReference type="NCBI Taxonomy" id="9176"/>
    <lineage>
        <taxon>Eukaryota</taxon>
        <taxon>Metazoa</taxon>
        <taxon>Chordata</taxon>
        <taxon>Craniata</taxon>
        <taxon>Vertebrata</taxon>
        <taxon>Euteleostomi</taxon>
        <taxon>Archelosauria</taxon>
        <taxon>Archosauria</taxon>
        <taxon>Dinosauria</taxon>
        <taxon>Saurischia</taxon>
        <taxon>Theropoda</taxon>
        <taxon>Coelurosauria</taxon>
        <taxon>Aves</taxon>
        <taxon>Neognathae</taxon>
        <taxon>Neoaves</taxon>
        <taxon>Telluraves</taxon>
        <taxon>Australaves</taxon>
        <taxon>Passeriformes</taxon>
        <taxon>Sylvioidea</taxon>
        <taxon>Timaliidae</taxon>
        <taxon>Pomatostomus</taxon>
    </lineage>
</organism>
<dbReference type="GO" id="GO:0032259">
    <property type="term" value="P:methylation"/>
    <property type="evidence" value="ECO:0007669"/>
    <property type="project" value="InterPro"/>
</dbReference>
<dbReference type="GO" id="GO:0005634">
    <property type="term" value="C:nucleus"/>
    <property type="evidence" value="ECO:0007669"/>
    <property type="project" value="TreeGrafter"/>
</dbReference>
<evidence type="ECO:0000256" key="1">
    <source>
        <dbReference type="PROSITE-ProRule" id="PRU00489"/>
    </source>
</evidence>
<dbReference type="GO" id="GO:0003676">
    <property type="term" value="F:nucleic acid binding"/>
    <property type="evidence" value="ECO:0007669"/>
    <property type="project" value="InterPro"/>
</dbReference>
<name>A0A7L2TJD9_POMRU</name>
<feature type="non-terminal residue" evidence="3">
    <location>
        <position position="1"/>
    </location>
</feature>
<dbReference type="Proteomes" id="UP000583496">
    <property type="component" value="Unassembled WGS sequence"/>
</dbReference>
<dbReference type="InterPro" id="IPR002052">
    <property type="entry name" value="DNA_methylase_N6_adenine_CS"/>
</dbReference>
<keyword evidence="2" id="KW-1133">Transmembrane helix</keyword>
<keyword evidence="4" id="KW-1185">Reference proteome</keyword>
<dbReference type="EMBL" id="VYZT01040852">
    <property type="protein sequence ID" value="NXS33949.1"/>
    <property type="molecule type" value="Genomic_DNA"/>
</dbReference>
<dbReference type="Pfam" id="PF05063">
    <property type="entry name" value="MT-A70"/>
    <property type="match status" value="1"/>
</dbReference>
<dbReference type="PANTHER" id="PTHR12829:SF4">
    <property type="entry name" value="N(6)-ADENINE-SPECIFIC METHYLTRANSFERASE METTL4"/>
    <property type="match status" value="1"/>
</dbReference>
<comment type="caution">
    <text evidence="3">The sequence shown here is derived from an EMBL/GenBank/DDBJ whole genome shotgun (WGS) entry which is preliminary data.</text>
</comment>
<proteinExistence type="inferred from homology"/>
<dbReference type="InterPro" id="IPR007757">
    <property type="entry name" value="MT-A70-like"/>
</dbReference>
<sequence length="440" mass="49936">MSVVHRLTAGWLVDHLLFINQCGYEICDSFAHPGGVTRNTSVTSAEDCHSASTFAATLSSSNGPTYGPGNALETEGKTAKMRYVFREEFFDISKPHIAAAPEEQLCQGCPEVRLICNSGMFDFFSLLFHHGIIWIFLLFFVILQKRKRKCVLNQGELDALEYHSKVRKLIWEGTLHLVQEGLKSGFLHHTTAKLSCRKNDVPQHIVCGLAELCEMAKQFPAVTESDHQAVHVLEEETSCPEQDLLSCVTENSSNRAKMIVLMGQKYLVPPKSSFLLSDISCLQPLLNYKKKYDVIVIDPPWENKSVKRSNRYSHLPLWQIKQIPVPVLAAPNCLVVTWVTNRQKHLRFVKDELYPHWSVKTLAEWHWVKITRAGEFVFPLDSFHKKPYEVLVLGRVQGDVKEALRKSEGVLPIPEHQLIVSIPCSLHSHKPPLAGTFRFF</sequence>
<evidence type="ECO:0000313" key="4">
    <source>
        <dbReference type="Proteomes" id="UP000583496"/>
    </source>
</evidence>
<dbReference type="PROSITE" id="PS51143">
    <property type="entry name" value="MT_A70"/>
    <property type="match status" value="1"/>
</dbReference>
<dbReference type="GO" id="GO:0005829">
    <property type="term" value="C:cytosol"/>
    <property type="evidence" value="ECO:0007669"/>
    <property type="project" value="TreeGrafter"/>
</dbReference>
<evidence type="ECO:0000256" key="2">
    <source>
        <dbReference type="SAM" id="Phobius"/>
    </source>
</evidence>
<protein>
    <submittedName>
        <fullName evidence="3">METL4 protein</fullName>
    </submittedName>
</protein>
<evidence type="ECO:0000313" key="3">
    <source>
        <dbReference type="EMBL" id="NXS33949.1"/>
    </source>
</evidence>
<dbReference type="GO" id="GO:0009007">
    <property type="term" value="F:site-specific DNA-methyltransferase (adenine-specific) activity"/>
    <property type="evidence" value="ECO:0007669"/>
    <property type="project" value="TreeGrafter"/>
</dbReference>
<accession>A0A7L2TJD9</accession>
<dbReference type="GO" id="GO:0008173">
    <property type="term" value="F:RNA methyltransferase activity"/>
    <property type="evidence" value="ECO:0007669"/>
    <property type="project" value="TreeGrafter"/>
</dbReference>